<dbReference type="EMBL" id="CM042052">
    <property type="protein sequence ID" value="KAI3719153.1"/>
    <property type="molecule type" value="Genomic_DNA"/>
</dbReference>
<evidence type="ECO:0000313" key="2">
    <source>
        <dbReference type="Proteomes" id="UP001055879"/>
    </source>
</evidence>
<evidence type="ECO:0000313" key="1">
    <source>
        <dbReference type="EMBL" id="KAI3719153.1"/>
    </source>
</evidence>
<organism evidence="1 2">
    <name type="scientific">Arctium lappa</name>
    <name type="common">Greater burdock</name>
    <name type="synonym">Lappa major</name>
    <dbReference type="NCBI Taxonomy" id="4217"/>
    <lineage>
        <taxon>Eukaryota</taxon>
        <taxon>Viridiplantae</taxon>
        <taxon>Streptophyta</taxon>
        <taxon>Embryophyta</taxon>
        <taxon>Tracheophyta</taxon>
        <taxon>Spermatophyta</taxon>
        <taxon>Magnoliopsida</taxon>
        <taxon>eudicotyledons</taxon>
        <taxon>Gunneridae</taxon>
        <taxon>Pentapetalae</taxon>
        <taxon>asterids</taxon>
        <taxon>campanulids</taxon>
        <taxon>Asterales</taxon>
        <taxon>Asteraceae</taxon>
        <taxon>Carduoideae</taxon>
        <taxon>Cardueae</taxon>
        <taxon>Arctiinae</taxon>
        <taxon>Arctium</taxon>
    </lineage>
</organism>
<dbReference type="Proteomes" id="UP001055879">
    <property type="component" value="Linkage Group LG06"/>
</dbReference>
<sequence>MKKSAGAGIGLEYRESGLNLNKRNERILKAGMVLNVSLGFQQMQTKSSKGESHIYALLLSDTVIITPSSHEVVTSLSSKAFKDVAYSFNDGEEEEDERPQVKVEAKRIEALYSKATLRSDNHDTPFLLATSSEIEIVNLERVGLGQKNFDMAIVFKDFKRDVFRIDSIPSTALDGIKEWLDTTDIKYYENRLNMNSRASLVESFVLTFALALVSETRLLSALWFSNVTLV</sequence>
<reference evidence="2" key="1">
    <citation type="journal article" date="2022" name="Mol. Ecol. Resour.">
        <title>The genomes of chicory, endive, great burdock and yacon provide insights into Asteraceae palaeo-polyploidization history and plant inulin production.</title>
        <authorList>
            <person name="Fan W."/>
            <person name="Wang S."/>
            <person name="Wang H."/>
            <person name="Wang A."/>
            <person name="Jiang F."/>
            <person name="Liu H."/>
            <person name="Zhao H."/>
            <person name="Xu D."/>
            <person name="Zhang Y."/>
        </authorList>
    </citation>
    <scope>NUCLEOTIDE SEQUENCE [LARGE SCALE GENOMIC DNA]</scope>
    <source>
        <strain evidence="2">cv. Niubang</strain>
    </source>
</reference>
<comment type="caution">
    <text evidence="1">The sequence shown here is derived from an EMBL/GenBank/DDBJ whole genome shotgun (WGS) entry which is preliminary data.</text>
</comment>
<accession>A0ACB9BB41</accession>
<keyword evidence="2" id="KW-1185">Reference proteome</keyword>
<gene>
    <name evidence="1" type="ORF">L6452_20047</name>
</gene>
<name>A0ACB9BB41_ARCLA</name>
<proteinExistence type="predicted"/>
<reference evidence="1 2" key="2">
    <citation type="journal article" date="2022" name="Mol. Ecol. Resour.">
        <title>The genomes of chicory, endive, great burdock and yacon provide insights into Asteraceae paleo-polyploidization history and plant inulin production.</title>
        <authorList>
            <person name="Fan W."/>
            <person name="Wang S."/>
            <person name="Wang H."/>
            <person name="Wang A."/>
            <person name="Jiang F."/>
            <person name="Liu H."/>
            <person name="Zhao H."/>
            <person name="Xu D."/>
            <person name="Zhang Y."/>
        </authorList>
    </citation>
    <scope>NUCLEOTIDE SEQUENCE [LARGE SCALE GENOMIC DNA]</scope>
    <source>
        <strain evidence="2">cv. Niubang</strain>
    </source>
</reference>
<protein>
    <submittedName>
        <fullName evidence="1">Uncharacterized protein</fullName>
    </submittedName>
</protein>